<evidence type="ECO:0000256" key="2">
    <source>
        <dbReference type="ARBA" id="ARBA00022737"/>
    </source>
</evidence>
<gene>
    <name evidence="5" type="ORF">FIBSPDRAFT_723762</name>
</gene>
<proteinExistence type="inferred from homology"/>
<dbReference type="PROSITE" id="PS00678">
    <property type="entry name" value="WD_REPEATS_1"/>
    <property type="match status" value="1"/>
</dbReference>
<evidence type="ECO:0000313" key="5">
    <source>
        <dbReference type="EMBL" id="KZP31812.1"/>
    </source>
</evidence>
<dbReference type="Gene3D" id="2.130.10.10">
    <property type="entry name" value="YVTN repeat-like/Quinoprotein amine dehydrogenase"/>
    <property type="match status" value="2"/>
</dbReference>
<organism evidence="5 6">
    <name type="scientific">Athelia psychrophila</name>
    <dbReference type="NCBI Taxonomy" id="1759441"/>
    <lineage>
        <taxon>Eukaryota</taxon>
        <taxon>Fungi</taxon>
        <taxon>Dikarya</taxon>
        <taxon>Basidiomycota</taxon>
        <taxon>Agaricomycotina</taxon>
        <taxon>Agaricomycetes</taxon>
        <taxon>Agaricomycetidae</taxon>
        <taxon>Atheliales</taxon>
        <taxon>Atheliaceae</taxon>
        <taxon>Athelia</taxon>
    </lineage>
</organism>
<keyword evidence="2" id="KW-0677">Repeat</keyword>
<dbReference type="InterPro" id="IPR015943">
    <property type="entry name" value="WD40/YVTN_repeat-like_dom_sf"/>
</dbReference>
<dbReference type="PANTHER" id="PTHR19854:SF1">
    <property type="entry name" value="GUANINE NUCLEOTIDE-BINDING PROTEIN SUBUNIT BETA-LIKE PROTEIN 1"/>
    <property type="match status" value="1"/>
</dbReference>
<dbReference type="PANTHER" id="PTHR19854">
    <property type="entry name" value="TRANSDUCIN BETA-LIKE 3"/>
    <property type="match status" value="1"/>
</dbReference>
<sequence>MPSASAPPPPSPSHILRSHTTSLSALAFSPDNERIYSGDASGLVIITSTRSLRAIASWKAHTEGVLGIEEWGNRVVTHGRDNKLHVWDRVSEPTASASIRAGGFATATASASALLNPTLFCSMDVNSLNYCRFSLLPTPMSSSKSNDALIALPNLIESSNADIWTLPSCQRVHAAIGKDRSLSIAEEILSSDGRGSAKTGLIMSMHLSCDSPIESQPSASNSSTQLKLLCAYESGAVTQWRFSSTTKVTSVEGIGWEATWTVKLHVETVMAMAVTRDNSLALTVSADHLVGRYDLINACKSDVGANKACVPHRTKHPGNACISIRADGKVCAIGGWDGKIRLYSTKTLKSLGTLAYHKEGCQAVAFACSLREAAAPVESEEDTDENDMGAVEKEVRSRWLVAGGKDSRVSIWEMISFRDDKG</sequence>
<dbReference type="Pfam" id="PF00400">
    <property type="entry name" value="WD40"/>
    <property type="match status" value="2"/>
</dbReference>
<evidence type="ECO:0000256" key="3">
    <source>
        <dbReference type="ARBA" id="ARBA00037931"/>
    </source>
</evidence>
<reference evidence="5 6" key="1">
    <citation type="journal article" date="2016" name="Mol. Biol. Evol.">
        <title>Comparative Genomics of Early-Diverging Mushroom-Forming Fungi Provides Insights into the Origins of Lignocellulose Decay Capabilities.</title>
        <authorList>
            <person name="Nagy L.G."/>
            <person name="Riley R."/>
            <person name="Tritt A."/>
            <person name="Adam C."/>
            <person name="Daum C."/>
            <person name="Floudas D."/>
            <person name="Sun H."/>
            <person name="Yadav J.S."/>
            <person name="Pangilinan J."/>
            <person name="Larsson K.H."/>
            <person name="Matsuura K."/>
            <person name="Barry K."/>
            <person name="Labutti K."/>
            <person name="Kuo R."/>
            <person name="Ohm R.A."/>
            <person name="Bhattacharya S.S."/>
            <person name="Shirouzu T."/>
            <person name="Yoshinaga Y."/>
            <person name="Martin F.M."/>
            <person name="Grigoriev I.V."/>
            <person name="Hibbett D.S."/>
        </authorList>
    </citation>
    <scope>NUCLEOTIDE SEQUENCE [LARGE SCALE GENOMIC DNA]</scope>
    <source>
        <strain evidence="5 6">CBS 109695</strain>
    </source>
</reference>
<evidence type="ECO:0000256" key="4">
    <source>
        <dbReference type="ARBA" id="ARBA00040563"/>
    </source>
</evidence>
<dbReference type="SMART" id="SM00320">
    <property type="entry name" value="WD40"/>
    <property type="match status" value="5"/>
</dbReference>
<dbReference type="InterPro" id="IPR001680">
    <property type="entry name" value="WD40_rpt"/>
</dbReference>
<name>A0A166ULN1_9AGAM</name>
<keyword evidence="1" id="KW-0853">WD repeat</keyword>
<dbReference type="SUPFAM" id="SSF50978">
    <property type="entry name" value="WD40 repeat-like"/>
    <property type="match status" value="1"/>
</dbReference>
<keyword evidence="6" id="KW-1185">Reference proteome</keyword>
<dbReference type="InterPro" id="IPR019775">
    <property type="entry name" value="WD40_repeat_CS"/>
</dbReference>
<dbReference type="STRING" id="436010.A0A166ULN1"/>
<evidence type="ECO:0000256" key="1">
    <source>
        <dbReference type="ARBA" id="ARBA00022574"/>
    </source>
</evidence>
<comment type="similarity">
    <text evidence="3">Belongs to the WD repeat ASA1 family.</text>
</comment>
<dbReference type="EMBL" id="KV417488">
    <property type="protein sequence ID" value="KZP31812.1"/>
    <property type="molecule type" value="Genomic_DNA"/>
</dbReference>
<protein>
    <recommendedName>
        <fullName evidence="4">ASTRA-associated protein 1</fullName>
    </recommendedName>
</protein>
<dbReference type="Proteomes" id="UP000076532">
    <property type="component" value="Unassembled WGS sequence"/>
</dbReference>
<evidence type="ECO:0000313" key="6">
    <source>
        <dbReference type="Proteomes" id="UP000076532"/>
    </source>
</evidence>
<dbReference type="AlphaFoldDB" id="A0A166ULN1"/>
<dbReference type="InterPro" id="IPR036322">
    <property type="entry name" value="WD40_repeat_dom_sf"/>
</dbReference>
<accession>A0A166ULN1</accession>
<dbReference type="OrthoDB" id="7668193at2759"/>